<organism evidence="1 2">
    <name type="scientific">Variovorax paradoxus</name>
    <dbReference type="NCBI Taxonomy" id="34073"/>
    <lineage>
        <taxon>Bacteria</taxon>
        <taxon>Pseudomonadati</taxon>
        <taxon>Pseudomonadota</taxon>
        <taxon>Betaproteobacteria</taxon>
        <taxon>Burkholderiales</taxon>
        <taxon>Comamonadaceae</taxon>
        <taxon>Variovorax</taxon>
    </lineage>
</organism>
<dbReference type="Proteomes" id="UP000032067">
    <property type="component" value="Unassembled WGS sequence"/>
</dbReference>
<protein>
    <recommendedName>
        <fullName evidence="3">DUF4145 domain-containing protein</fullName>
    </recommendedName>
</protein>
<evidence type="ECO:0000313" key="2">
    <source>
        <dbReference type="Proteomes" id="UP000032067"/>
    </source>
</evidence>
<proteinExistence type="predicted"/>
<sequence length="164" mass="17997">MPGTYFLEEVGRIVEQPELKGGAPFSVVQKLVGLLEAISEEMKQGLLRKAEYIFVASTFDDFLDHATEFHKAGKKTESAVLCSAVFEDAVRKIAEKVGVVQAGVALDAIIDALAKQGATTPVKAKRWKSYAGIRNKALHAQWDDFDIRDVGEMLTGTREIIESL</sequence>
<gene>
    <name evidence="1" type="ORF">RT97_06410</name>
</gene>
<evidence type="ECO:0000313" key="1">
    <source>
        <dbReference type="EMBL" id="KIQ34877.1"/>
    </source>
</evidence>
<reference evidence="1 2" key="1">
    <citation type="submission" date="2014-12" db="EMBL/GenBank/DDBJ databases">
        <title>16Stimator: statistical estimation of ribosomal gene copy numbers from draft genome assemblies.</title>
        <authorList>
            <person name="Perisin M.A."/>
            <person name="Vetter M."/>
            <person name="Gilbert J.A."/>
            <person name="Bergelson J."/>
        </authorList>
    </citation>
    <scope>NUCLEOTIDE SEQUENCE [LARGE SCALE GENOMIC DNA]</scope>
    <source>
        <strain evidence="1 2">MEDvA23</strain>
    </source>
</reference>
<dbReference type="EMBL" id="JXQQ01000011">
    <property type="protein sequence ID" value="KIQ34877.1"/>
    <property type="molecule type" value="Genomic_DNA"/>
</dbReference>
<name>A0A0D0L968_VARPD</name>
<accession>A0A0D0L968</accession>
<dbReference type="AlphaFoldDB" id="A0A0D0L968"/>
<evidence type="ECO:0008006" key="3">
    <source>
        <dbReference type="Google" id="ProtNLM"/>
    </source>
</evidence>
<comment type="caution">
    <text evidence="1">The sequence shown here is derived from an EMBL/GenBank/DDBJ whole genome shotgun (WGS) entry which is preliminary data.</text>
</comment>